<feature type="repeat" description="ANK" evidence="21">
    <location>
        <begin position="476"/>
        <end position="501"/>
    </location>
</feature>
<evidence type="ECO:0008006" key="28">
    <source>
        <dbReference type="Google" id="ProtNLM"/>
    </source>
</evidence>
<feature type="disulfide bond" evidence="22">
    <location>
        <begin position="21"/>
        <end position="30"/>
    </location>
</feature>
<evidence type="ECO:0000313" key="26">
    <source>
        <dbReference type="EMBL" id="CAB0009321.1"/>
    </source>
</evidence>
<keyword evidence="7" id="KW-0812">Transmembrane</keyword>
<dbReference type="SMART" id="SM00248">
    <property type="entry name" value="ANK"/>
    <property type="match status" value="5"/>
</dbReference>
<dbReference type="Pfam" id="PF00023">
    <property type="entry name" value="Ank"/>
    <property type="match status" value="1"/>
</dbReference>
<feature type="disulfide bond" evidence="22">
    <location>
        <begin position="42"/>
        <end position="59"/>
    </location>
</feature>
<evidence type="ECO:0000256" key="16">
    <source>
        <dbReference type="ARBA" id="ARBA00023157"/>
    </source>
</evidence>
<feature type="domain" description="EGF-like" evidence="24">
    <location>
        <begin position="111"/>
        <end position="148"/>
    </location>
</feature>
<evidence type="ECO:0000256" key="12">
    <source>
        <dbReference type="ARBA" id="ARBA00022989"/>
    </source>
</evidence>
<dbReference type="SMART" id="SM00179">
    <property type="entry name" value="EGF_CA"/>
    <property type="match status" value="5"/>
</dbReference>
<dbReference type="SMART" id="SM00181">
    <property type="entry name" value="EGF"/>
    <property type="match status" value="5"/>
</dbReference>
<dbReference type="InterPro" id="IPR002110">
    <property type="entry name" value="Ankyrin_rpt"/>
</dbReference>
<evidence type="ECO:0000256" key="23">
    <source>
        <dbReference type="SAM" id="MobiDB-lite"/>
    </source>
</evidence>
<feature type="disulfide bond" evidence="22">
    <location>
        <begin position="177"/>
        <end position="186"/>
    </location>
</feature>
<dbReference type="Pfam" id="PF12796">
    <property type="entry name" value="Ank_2"/>
    <property type="match status" value="1"/>
</dbReference>
<dbReference type="Pfam" id="PF00008">
    <property type="entry name" value="EGF"/>
    <property type="match status" value="4"/>
</dbReference>
<feature type="domain" description="EGF-like" evidence="24">
    <location>
        <begin position="73"/>
        <end position="109"/>
    </location>
</feature>
<dbReference type="PROSITE" id="PS50088">
    <property type="entry name" value="ANK_REPEAT"/>
    <property type="match status" value="4"/>
</dbReference>
<keyword evidence="5" id="KW-1003">Cell membrane</keyword>
<dbReference type="InterPro" id="IPR036770">
    <property type="entry name" value="Ankyrin_rpt-contain_sf"/>
</dbReference>
<evidence type="ECO:0000256" key="20">
    <source>
        <dbReference type="ARBA" id="ARBA00023242"/>
    </source>
</evidence>
<evidence type="ECO:0000256" key="18">
    <source>
        <dbReference type="ARBA" id="ARBA00023163"/>
    </source>
</evidence>
<evidence type="ECO:0000256" key="4">
    <source>
        <dbReference type="ARBA" id="ARBA00022473"/>
    </source>
</evidence>
<dbReference type="FunFam" id="2.10.25.10:FF:000146">
    <property type="entry name" value="Putative neurogenic locus notch"/>
    <property type="match status" value="1"/>
</dbReference>
<evidence type="ECO:0000256" key="14">
    <source>
        <dbReference type="ARBA" id="ARBA00023043"/>
    </source>
</evidence>
<feature type="domain" description="EGF-like" evidence="24">
    <location>
        <begin position="151"/>
        <end position="187"/>
    </location>
</feature>
<keyword evidence="18" id="KW-0804">Transcription</keyword>
<evidence type="ECO:0000256" key="3">
    <source>
        <dbReference type="ARBA" id="ARBA00005847"/>
    </source>
</evidence>
<feature type="disulfide bond" evidence="22">
    <location>
        <begin position="138"/>
        <end position="147"/>
    </location>
</feature>
<evidence type="ECO:0000256" key="5">
    <source>
        <dbReference type="ARBA" id="ARBA00022475"/>
    </source>
</evidence>
<evidence type="ECO:0000256" key="2">
    <source>
        <dbReference type="ARBA" id="ARBA00004251"/>
    </source>
</evidence>
<feature type="domain" description="EGF-like" evidence="24">
    <location>
        <begin position="1"/>
        <end position="31"/>
    </location>
</feature>
<feature type="repeat" description="ANK" evidence="21">
    <location>
        <begin position="543"/>
        <end position="575"/>
    </location>
</feature>
<name>A0A6H5GZR6_9HEMI</name>
<accession>A0A6H5GZR6</accession>
<evidence type="ECO:0000256" key="22">
    <source>
        <dbReference type="PROSITE-ProRule" id="PRU00076"/>
    </source>
</evidence>
<evidence type="ECO:0000256" key="13">
    <source>
        <dbReference type="ARBA" id="ARBA00023015"/>
    </source>
</evidence>
<dbReference type="PROSITE" id="PS50026">
    <property type="entry name" value="EGF_3"/>
    <property type="match status" value="5"/>
</dbReference>
<dbReference type="InterPro" id="IPR001881">
    <property type="entry name" value="EGF-like_Ca-bd_dom"/>
</dbReference>
<dbReference type="InterPro" id="IPR009030">
    <property type="entry name" value="Growth_fac_rcpt_cys_sf"/>
</dbReference>
<dbReference type="PROSITE" id="PS50297">
    <property type="entry name" value="ANK_REP_REGION"/>
    <property type="match status" value="4"/>
</dbReference>
<keyword evidence="11" id="KW-0914">Notch signaling pathway</keyword>
<dbReference type="Pfam" id="PF00066">
    <property type="entry name" value="Notch"/>
    <property type="match status" value="2"/>
</dbReference>
<keyword evidence="12" id="KW-1133">Transmembrane helix</keyword>
<keyword evidence="4" id="KW-0217">Developmental protein</keyword>
<keyword evidence="9" id="KW-0677">Repeat</keyword>
<dbReference type="GO" id="GO:0007411">
    <property type="term" value="P:axon guidance"/>
    <property type="evidence" value="ECO:0007669"/>
    <property type="project" value="TreeGrafter"/>
</dbReference>
<keyword evidence="10" id="KW-0221">Differentiation</keyword>
<evidence type="ECO:0000259" key="24">
    <source>
        <dbReference type="PROSITE" id="PS50026"/>
    </source>
</evidence>
<evidence type="ECO:0000256" key="15">
    <source>
        <dbReference type="ARBA" id="ARBA00023136"/>
    </source>
</evidence>
<dbReference type="Proteomes" id="UP000479000">
    <property type="component" value="Unassembled WGS sequence"/>
</dbReference>
<dbReference type="GO" id="GO:0043235">
    <property type="term" value="C:receptor complex"/>
    <property type="evidence" value="ECO:0007669"/>
    <property type="project" value="TreeGrafter"/>
</dbReference>
<evidence type="ECO:0000256" key="8">
    <source>
        <dbReference type="ARBA" id="ARBA00022729"/>
    </source>
</evidence>
<dbReference type="FunFam" id="3.30.300.320:FF:000001">
    <property type="entry name" value="Neurogenic locus notch 1"/>
    <property type="match status" value="1"/>
</dbReference>
<dbReference type="SUPFAM" id="SSF90193">
    <property type="entry name" value="Notch domain"/>
    <property type="match status" value="2"/>
</dbReference>
<dbReference type="GO" id="GO:0009986">
    <property type="term" value="C:cell surface"/>
    <property type="evidence" value="ECO:0007669"/>
    <property type="project" value="TreeGrafter"/>
</dbReference>
<proteinExistence type="inferred from homology"/>
<dbReference type="AlphaFoldDB" id="A0A6H5GZR6"/>
<keyword evidence="17" id="KW-0010">Activator</keyword>
<sequence length="656" mass="71760">MGSCHNNGTCIDKVGGFECACPPGFVGPRCEGDINECLSNPCAGPGTQDCVQLVNNYHCNCKTGYMGRHCEVKVNFCESSPCLNGGVCTALEGGHSCMCPEGFSGRNCEFFGFNCASNPCQNNGVCRTLENVGYTCECLPGSGGTHCELDTANECASQPCQREGICQDRVGDYSCYCPPKWRGKNCNTYDRTFRGGLGRDSNVNQMTIQPSVPSDLDIHLKNCELNGCLAKAGNFRCDEECNTYACGFDGNDCTLGVNPWRNCTASIQCWQVFMNGRCDEECNNPQCLFDGRDCEKNLQPCNSSVRRRSRRRGPDGQEMRNLSKGVEVGGITQPHWSDDEGELPPAKRARDNGYASDHTAVTDYDEMWTQHIPDTRNVILTPPSMETHSVDVRGPCGMTRLMEAAVKGGGLDTGEEDDEDGTAAVIADLVAQGADLNAIMDKTGETSLHLAARYARADASKRLLDAGAEANAQDNTGRTPLHSAVAADAMGVFQILLRNRATNLNARTHDGTTPLILAARLAIEGMVEDLINADADINAADNSGKTALHWAAAVNNVDAVNILLSHGANRDAQDDKWSWVDRLLWELRVRVARARRGVKSTPAVRRMKSCEGNRASRRRRTIWRQMVERRRIHLATVSTVVQPCRLRMTKFSRVRD</sequence>
<dbReference type="PRINTS" id="PR01452">
    <property type="entry name" value="LNOTCHREPEAT"/>
</dbReference>
<dbReference type="PANTHER" id="PTHR45836">
    <property type="entry name" value="SLIT HOMOLOG"/>
    <property type="match status" value="1"/>
</dbReference>
<keyword evidence="16 22" id="KW-1015">Disulfide bond</keyword>
<dbReference type="Gene3D" id="1.25.40.20">
    <property type="entry name" value="Ankyrin repeat-containing domain"/>
    <property type="match status" value="1"/>
</dbReference>
<dbReference type="GO" id="GO:0005509">
    <property type="term" value="F:calcium ion binding"/>
    <property type="evidence" value="ECO:0007669"/>
    <property type="project" value="InterPro"/>
</dbReference>
<dbReference type="InterPro" id="IPR000800">
    <property type="entry name" value="Notch_dom"/>
</dbReference>
<dbReference type="SUPFAM" id="SSF48403">
    <property type="entry name" value="Ankyrin repeat"/>
    <property type="match status" value="1"/>
</dbReference>
<evidence type="ECO:0000256" key="9">
    <source>
        <dbReference type="ARBA" id="ARBA00022737"/>
    </source>
</evidence>
<protein>
    <recommendedName>
        <fullName evidence="28">Notch</fullName>
    </recommendedName>
</protein>
<evidence type="ECO:0000256" key="11">
    <source>
        <dbReference type="ARBA" id="ARBA00022976"/>
    </source>
</evidence>
<dbReference type="FunFam" id="2.10.25.10:FF:000472">
    <property type="entry name" value="Uncharacterized protein, isoform A"/>
    <property type="match status" value="1"/>
</dbReference>
<evidence type="ECO:0000256" key="7">
    <source>
        <dbReference type="ARBA" id="ARBA00022692"/>
    </source>
</evidence>
<dbReference type="GO" id="GO:0001708">
    <property type="term" value="P:cell fate specification"/>
    <property type="evidence" value="ECO:0007669"/>
    <property type="project" value="UniProtKB-ARBA"/>
</dbReference>
<keyword evidence="19" id="KW-0325">Glycoprotein</keyword>
<organism evidence="26 27">
    <name type="scientific">Nesidiocoris tenuis</name>
    <dbReference type="NCBI Taxonomy" id="355587"/>
    <lineage>
        <taxon>Eukaryota</taxon>
        <taxon>Metazoa</taxon>
        <taxon>Ecdysozoa</taxon>
        <taxon>Arthropoda</taxon>
        <taxon>Hexapoda</taxon>
        <taxon>Insecta</taxon>
        <taxon>Pterygota</taxon>
        <taxon>Neoptera</taxon>
        <taxon>Paraneoptera</taxon>
        <taxon>Hemiptera</taxon>
        <taxon>Heteroptera</taxon>
        <taxon>Panheteroptera</taxon>
        <taxon>Cimicomorpha</taxon>
        <taxon>Miridae</taxon>
        <taxon>Dicyphina</taxon>
        <taxon>Nesidiocoris</taxon>
    </lineage>
</organism>
<dbReference type="EMBL" id="CADCXU010021682">
    <property type="protein sequence ID" value="CAB0009321.1"/>
    <property type="molecule type" value="Genomic_DNA"/>
</dbReference>
<dbReference type="PROSITE" id="PS00022">
    <property type="entry name" value="EGF_1"/>
    <property type="match status" value="5"/>
</dbReference>
<dbReference type="SUPFAM" id="SSF57196">
    <property type="entry name" value="EGF/Laminin"/>
    <property type="match status" value="2"/>
</dbReference>
<keyword evidence="27" id="KW-1185">Reference proteome</keyword>
<evidence type="ECO:0000259" key="25">
    <source>
        <dbReference type="PROSITE" id="PS50258"/>
    </source>
</evidence>
<evidence type="ECO:0000256" key="6">
    <source>
        <dbReference type="ARBA" id="ARBA00022536"/>
    </source>
</evidence>
<evidence type="ECO:0000313" key="27">
    <source>
        <dbReference type="Proteomes" id="UP000479000"/>
    </source>
</evidence>
<dbReference type="PANTHER" id="PTHR45836:SF23">
    <property type="entry name" value="NEUROGENIC LOCUS NOTCH HOMOLOG PROTEIN 1"/>
    <property type="match status" value="1"/>
</dbReference>
<dbReference type="GO" id="GO:0090575">
    <property type="term" value="C:RNA polymerase II transcription regulator complex"/>
    <property type="evidence" value="ECO:0007669"/>
    <property type="project" value="UniProtKB-ARBA"/>
</dbReference>
<dbReference type="SMART" id="SM00004">
    <property type="entry name" value="NL"/>
    <property type="match status" value="2"/>
</dbReference>
<dbReference type="FunFam" id="2.10.25.10:FF:000109">
    <property type="entry name" value="Notch homolog 4, [Drosophila]"/>
    <property type="match status" value="1"/>
</dbReference>
<feature type="domain" description="LNR" evidence="25">
    <location>
        <begin position="263"/>
        <end position="304"/>
    </location>
</feature>
<feature type="region of interest" description="Disordered" evidence="23">
    <location>
        <begin position="305"/>
        <end position="354"/>
    </location>
</feature>
<evidence type="ECO:0000256" key="10">
    <source>
        <dbReference type="ARBA" id="ARBA00022782"/>
    </source>
</evidence>
<evidence type="ECO:0000256" key="21">
    <source>
        <dbReference type="PROSITE-ProRule" id="PRU00023"/>
    </source>
</evidence>
<feature type="domain" description="EGF-like" evidence="24">
    <location>
        <begin position="33"/>
        <end position="71"/>
    </location>
</feature>
<dbReference type="GO" id="GO:0005886">
    <property type="term" value="C:plasma membrane"/>
    <property type="evidence" value="ECO:0007669"/>
    <property type="project" value="UniProtKB-SubCell"/>
</dbReference>
<feature type="disulfide bond" evidence="22">
    <location>
        <begin position="99"/>
        <end position="108"/>
    </location>
</feature>
<keyword evidence="6 22" id="KW-0245">EGF-like domain</keyword>
<evidence type="ECO:0000256" key="1">
    <source>
        <dbReference type="ARBA" id="ARBA00004123"/>
    </source>
</evidence>
<keyword evidence="15" id="KW-0472">Membrane</keyword>
<dbReference type="Gene3D" id="2.10.25.10">
    <property type="entry name" value="Laminin"/>
    <property type="match status" value="5"/>
</dbReference>
<dbReference type="PROSITE" id="PS50258">
    <property type="entry name" value="LNR"/>
    <property type="match status" value="2"/>
</dbReference>
<dbReference type="GO" id="GO:0007219">
    <property type="term" value="P:Notch signaling pathway"/>
    <property type="evidence" value="ECO:0007669"/>
    <property type="project" value="UniProtKB-KW"/>
</dbReference>
<keyword evidence="8" id="KW-0732">Signal</keyword>
<dbReference type="Gene3D" id="3.30.300.320">
    <property type="match status" value="1"/>
</dbReference>
<dbReference type="SUPFAM" id="SSF57184">
    <property type="entry name" value="Growth factor receptor domain"/>
    <property type="match status" value="1"/>
</dbReference>
<dbReference type="InterPro" id="IPR000152">
    <property type="entry name" value="EGF-type_Asp/Asn_hydroxyl_site"/>
</dbReference>
<feature type="domain" description="LNR" evidence="25">
    <location>
        <begin position="223"/>
        <end position="262"/>
    </location>
</feature>
<gene>
    <name evidence="26" type="ORF">NTEN_LOCUS14479</name>
</gene>
<reference evidence="26 27" key="1">
    <citation type="submission" date="2020-02" db="EMBL/GenBank/DDBJ databases">
        <authorList>
            <person name="Ferguson B K."/>
        </authorList>
    </citation>
    <scope>NUCLEOTIDE SEQUENCE [LARGE SCALE GENOMIC DNA]</scope>
</reference>
<keyword evidence="13" id="KW-0805">Transcription regulation</keyword>
<dbReference type="GO" id="GO:0002164">
    <property type="term" value="P:larval development"/>
    <property type="evidence" value="ECO:0007669"/>
    <property type="project" value="UniProtKB-ARBA"/>
</dbReference>
<comment type="similarity">
    <text evidence="3">Belongs to the NOTCH family.</text>
</comment>
<evidence type="ECO:0000256" key="19">
    <source>
        <dbReference type="ARBA" id="ARBA00023180"/>
    </source>
</evidence>
<dbReference type="InterPro" id="IPR035993">
    <property type="entry name" value="Notch-like_dom_sf"/>
</dbReference>
<dbReference type="PROSITE" id="PS01186">
    <property type="entry name" value="EGF_2"/>
    <property type="match status" value="3"/>
</dbReference>
<dbReference type="InterPro" id="IPR000742">
    <property type="entry name" value="EGF"/>
</dbReference>
<feature type="repeat" description="ANK" evidence="21">
    <location>
        <begin position="443"/>
        <end position="475"/>
    </location>
</feature>
<keyword evidence="14 21" id="KW-0040">ANK repeat</keyword>
<comment type="caution">
    <text evidence="22">Lacks conserved residue(s) required for the propagation of feature annotation.</text>
</comment>
<dbReference type="InterPro" id="IPR051355">
    <property type="entry name" value="Notch/Slit_guidance"/>
</dbReference>
<dbReference type="PROSITE" id="PS00010">
    <property type="entry name" value="ASX_HYDROXYL"/>
    <property type="match status" value="2"/>
</dbReference>
<comment type="subcellular location">
    <subcellularLocation>
        <location evidence="2">Cell membrane</location>
        <topology evidence="2">Single-pass type I membrane protein</topology>
    </subcellularLocation>
    <subcellularLocation>
        <location evidence="1">Nucleus</location>
    </subcellularLocation>
</comment>
<dbReference type="CDD" id="cd00054">
    <property type="entry name" value="EGF_CA"/>
    <property type="match status" value="5"/>
</dbReference>
<feature type="repeat" description="ANK" evidence="21">
    <location>
        <begin position="510"/>
        <end position="542"/>
    </location>
</feature>
<feature type="disulfide bond" evidence="22">
    <location>
        <begin position="61"/>
        <end position="70"/>
    </location>
</feature>
<keyword evidence="20" id="KW-0539">Nucleus</keyword>
<dbReference type="FunFam" id="2.10.25.10:FF:000255">
    <property type="entry name" value="Sushi, nidogen and EGF-like domains 1"/>
    <property type="match status" value="1"/>
</dbReference>
<evidence type="ECO:0000256" key="17">
    <source>
        <dbReference type="ARBA" id="ARBA00023159"/>
    </source>
</evidence>
<dbReference type="OrthoDB" id="283575at2759"/>